<dbReference type="WBParaSite" id="TMUE_2000008944.1">
    <property type="protein sequence ID" value="TMUE_2000008944.1"/>
    <property type="gene ID" value="WBGene00300453"/>
</dbReference>
<evidence type="ECO:0000256" key="1">
    <source>
        <dbReference type="SAM" id="MobiDB-lite"/>
    </source>
</evidence>
<name>A0A5S6QP57_TRIMR</name>
<keyword evidence="2" id="KW-1185">Reference proteome</keyword>
<evidence type="ECO:0000313" key="2">
    <source>
        <dbReference type="Proteomes" id="UP000046395"/>
    </source>
</evidence>
<accession>A0A5S6QP57</accession>
<proteinExistence type="predicted"/>
<reference evidence="3" key="1">
    <citation type="submission" date="2019-12" db="UniProtKB">
        <authorList>
            <consortium name="WormBaseParasite"/>
        </authorList>
    </citation>
    <scope>IDENTIFICATION</scope>
</reference>
<feature type="region of interest" description="Disordered" evidence="1">
    <location>
        <begin position="1"/>
        <end position="23"/>
    </location>
</feature>
<feature type="compositionally biased region" description="Basic and acidic residues" evidence="1">
    <location>
        <begin position="1"/>
        <end position="13"/>
    </location>
</feature>
<dbReference type="AlphaFoldDB" id="A0A5S6QP57"/>
<protein>
    <submittedName>
        <fullName evidence="3">Uncharacterized protein</fullName>
    </submittedName>
</protein>
<dbReference type="Proteomes" id="UP000046395">
    <property type="component" value="Unassembled WGS sequence"/>
</dbReference>
<organism evidence="2 3">
    <name type="scientific">Trichuris muris</name>
    <name type="common">Mouse whipworm</name>
    <dbReference type="NCBI Taxonomy" id="70415"/>
    <lineage>
        <taxon>Eukaryota</taxon>
        <taxon>Metazoa</taxon>
        <taxon>Ecdysozoa</taxon>
        <taxon>Nematoda</taxon>
        <taxon>Enoplea</taxon>
        <taxon>Dorylaimia</taxon>
        <taxon>Trichinellida</taxon>
        <taxon>Trichuridae</taxon>
        <taxon>Trichuris</taxon>
    </lineage>
</organism>
<sequence>MKNSRENIQDDQKNGGPPSMSTEGSLALVQNLVKPYPLILSRTIAQSREAAIVRLVTPALCEDSLNSSA</sequence>
<evidence type="ECO:0000313" key="3">
    <source>
        <dbReference type="WBParaSite" id="TMUE_2000008944.1"/>
    </source>
</evidence>